<dbReference type="AlphaFoldDB" id="E4UWZ1"/>
<dbReference type="InterPro" id="IPR016170">
    <property type="entry name" value="Cytok_DH_C_sf"/>
</dbReference>
<dbReference type="InParanoid" id="E4UWZ1"/>
<dbReference type="SUPFAM" id="SSF55103">
    <property type="entry name" value="FAD-linked oxidases, C-terminal domain"/>
    <property type="match status" value="1"/>
</dbReference>
<organism evidence="5">
    <name type="scientific">Arthroderma gypseum (strain ATCC MYA-4604 / CBS 118893)</name>
    <name type="common">Microsporum gypseum</name>
    <dbReference type="NCBI Taxonomy" id="535722"/>
    <lineage>
        <taxon>Eukaryota</taxon>
        <taxon>Fungi</taxon>
        <taxon>Dikarya</taxon>
        <taxon>Ascomycota</taxon>
        <taxon>Pezizomycotina</taxon>
        <taxon>Eurotiomycetes</taxon>
        <taxon>Eurotiomycetidae</taxon>
        <taxon>Onygenales</taxon>
        <taxon>Arthrodermataceae</taxon>
        <taxon>Nannizzia</taxon>
    </lineage>
</organism>
<dbReference type="GO" id="GO:0003824">
    <property type="term" value="F:catalytic activity"/>
    <property type="evidence" value="ECO:0007669"/>
    <property type="project" value="InterPro"/>
</dbReference>
<accession>E4UWZ1</accession>
<proteinExistence type="predicted"/>
<dbReference type="InterPro" id="IPR016164">
    <property type="entry name" value="FAD-linked_Oxase-like_C"/>
</dbReference>
<dbReference type="eggNOG" id="KOG1231">
    <property type="taxonomic scope" value="Eukaryota"/>
</dbReference>
<evidence type="ECO:0000313" key="5">
    <source>
        <dbReference type="Proteomes" id="UP000002669"/>
    </source>
</evidence>
<dbReference type="Proteomes" id="UP000002669">
    <property type="component" value="Unassembled WGS sequence"/>
</dbReference>
<dbReference type="GO" id="GO:0050660">
    <property type="term" value="F:flavin adenine dinucleotide binding"/>
    <property type="evidence" value="ECO:0007669"/>
    <property type="project" value="InterPro"/>
</dbReference>
<sequence>MASTAALQCLTVCLGYACNALFHSSPKSNNRFQDNEGKGKDIQLAMEKYSGKAGSIGNGSPSVSIIKEPDCPNGDKSSQTTEDPIVLPNTSSGTFREFITEGKNMNNALGTNVDSLYALIEPDIPSLISETIWSRLCDLGALHLYFKSVPKMDNILFDAALRIAAKANLGCWNFYGALYEPSEDRKTLQKIIKSSSSKIAGSKFYFPKERPDDVALQIWRNTLQGIPSITELTWVNWLPNGSHLFFALIAKVRERSDYSLIRHRCEKFGLDFICAFMVSAWQIHHMACILFNRKGPESRRRAHSLTKTLVDEDAASKGWSAYRAHPALMDQIMKLNKKIKNALNPNDILTWGKNGIWPANYEKVKWTLNYLTSESLMTGPFS</sequence>
<evidence type="ECO:0000256" key="2">
    <source>
        <dbReference type="ARBA" id="ARBA00022827"/>
    </source>
</evidence>
<feature type="signal peptide" evidence="3">
    <location>
        <begin position="1"/>
        <end position="17"/>
    </location>
</feature>
<keyword evidence="1" id="KW-0285">Flavoprotein</keyword>
<dbReference type="OrthoDB" id="5332616at2759"/>
<dbReference type="VEuPathDB" id="FungiDB:MGYG_05627"/>
<keyword evidence="3" id="KW-0732">Signal</keyword>
<keyword evidence="5" id="KW-1185">Reference proteome</keyword>
<dbReference type="EMBL" id="DS989825">
    <property type="protein sequence ID" value="EFR02630.1"/>
    <property type="molecule type" value="Genomic_DNA"/>
</dbReference>
<evidence type="ECO:0000313" key="4">
    <source>
        <dbReference type="EMBL" id="EFR02630.1"/>
    </source>
</evidence>
<dbReference type="HOGENOM" id="CLU_723562_0_0_1"/>
<evidence type="ECO:0000256" key="3">
    <source>
        <dbReference type="SAM" id="SignalP"/>
    </source>
</evidence>
<dbReference type="STRING" id="535722.E4UWZ1"/>
<feature type="chain" id="PRO_5003190805" evidence="3">
    <location>
        <begin position="18"/>
        <end position="382"/>
    </location>
</feature>
<dbReference type="Gene3D" id="3.40.462.10">
    <property type="entry name" value="FAD-linked oxidases, C-terminal domain"/>
    <property type="match status" value="1"/>
</dbReference>
<gene>
    <name evidence="4" type="ORF">MGYG_05627</name>
</gene>
<dbReference type="InterPro" id="IPR016171">
    <property type="entry name" value="Vanillyl_alc_oxidase_C-sub2"/>
</dbReference>
<dbReference type="GeneID" id="10028318"/>
<dbReference type="RefSeq" id="XP_003173041.1">
    <property type="nucleotide sequence ID" value="XM_003172993.1"/>
</dbReference>
<dbReference type="Gene3D" id="1.10.45.10">
    <property type="entry name" value="Vanillyl-alcohol Oxidase, Chain A, domain 4"/>
    <property type="match status" value="1"/>
</dbReference>
<name>E4UWZ1_ARTGP</name>
<evidence type="ECO:0000256" key="1">
    <source>
        <dbReference type="ARBA" id="ARBA00022630"/>
    </source>
</evidence>
<keyword evidence="2" id="KW-0274">FAD</keyword>
<reference evidence="5" key="1">
    <citation type="journal article" date="2012" name="MBio">
        <title>Comparative genome analysis of Trichophyton rubrum and related dermatophytes reveals candidate genes involved in infection.</title>
        <authorList>
            <person name="Martinez D.A."/>
            <person name="Oliver B.G."/>
            <person name="Graeser Y."/>
            <person name="Goldberg J.M."/>
            <person name="Li W."/>
            <person name="Martinez-Rossi N.M."/>
            <person name="Monod M."/>
            <person name="Shelest E."/>
            <person name="Barton R.C."/>
            <person name="Birch E."/>
            <person name="Brakhage A.A."/>
            <person name="Chen Z."/>
            <person name="Gurr S.J."/>
            <person name="Heiman D."/>
            <person name="Heitman J."/>
            <person name="Kosti I."/>
            <person name="Rossi A."/>
            <person name="Saif S."/>
            <person name="Samalova M."/>
            <person name="Saunders C.W."/>
            <person name="Shea T."/>
            <person name="Summerbell R.C."/>
            <person name="Xu J."/>
            <person name="Young S."/>
            <person name="Zeng Q."/>
            <person name="Birren B.W."/>
            <person name="Cuomo C.A."/>
            <person name="White T.C."/>
        </authorList>
    </citation>
    <scope>NUCLEOTIDE SEQUENCE [LARGE SCALE GENOMIC DNA]</scope>
    <source>
        <strain evidence="5">ATCC MYA-4604 / CBS 118893</strain>
    </source>
</reference>
<protein>
    <submittedName>
        <fullName evidence="4">Uncharacterized protein</fullName>
    </submittedName>
</protein>